<dbReference type="PANTHER" id="PTHR35532:SF5">
    <property type="entry name" value="CARBOHYDRATE-BINDING DOMAIN-CONTAINING PROTEIN"/>
    <property type="match status" value="1"/>
</dbReference>
<dbReference type="EMBL" id="JADIMB010000030">
    <property type="protein sequence ID" value="MBO8470578.1"/>
    <property type="molecule type" value="Genomic_DNA"/>
</dbReference>
<reference evidence="2" key="1">
    <citation type="submission" date="2020-10" db="EMBL/GenBank/DDBJ databases">
        <authorList>
            <person name="Gilroy R."/>
        </authorList>
    </citation>
    <scope>NUCLEOTIDE SEQUENCE</scope>
    <source>
        <strain evidence="2">B2-22910</strain>
    </source>
</reference>
<dbReference type="SMART" id="SM00460">
    <property type="entry name" value="TGc"/>
    <property type="match status" value="1"/>
</dbReference>
<comment type="caution">
    <text evidence="2">The sequence shown here is derived from an EMBL/GenBank/DDBJ whole genome shotgun (WGS) entry which is preliminary data.</text>
</comment>
<feature type="domain" description="Transglutaminase-like" evidence="1">
    <location>
        <begin position="172"/>
        <end position="231"/>
    </location>
</feature>
<organism evidence="2 3">
    <name type="scientific">Candidatus Cryptobacteroides faecavium</name>
    <dbReference type="NCBI Taxonomy" id="2840762"/>
    <lineage>
        <taxon>Bacteria</taxon>
        <taxon>Pseudomonadati</taxon>
        <taxon>Bacteroidota</taxon>
        <taxon>Bacteroidia</taxon>
        <taxon>Bacteroidales</taxon>
        <taxon>Candidatus Cryptobacteroides</taxon>
    </lineage>
</organism>
<dbReference type="Pfam" id="PF01841">
    <property type="entry name" value="Transglut_core"/>
    <property type="match status" value="1"/>
</dbReference>
<dbReference type="Gene3D" id="3.10.620.30">
    <property type="match status" value="1"/>
</dbReference>
<dbReference type="Proteomes" id="UP000823603">
    <property type="component" value="Unassembled WGS sequence"/>
</dbReference>
<proteinExistence type="predicted"/>
<dbReference type="AlphaFoldDB" id="A0A9D9IF99"/>
<accession>A0A9D9IF99</accession>
<protein>
    <submittedName>
        <fullName evidence="2">Transglutaminase domain-containing protein</fullName>
    </submittedName>
</protein>
<gene>
    <name evidence="2" type="ORF">IAB82_02140</name>
</gene>
<dbReference type="Gene3D" id="2.60.40.1120">
    <property type="entry name" value="Carboxypeptidase-like, regulatory domain"/>
    <property type="match status" value="1"/>
</dbReference>
<dbReference type="SUPFAM" id="SSF54001">
    <property type="entry name" value="Cysteine proteinases"/>
    <property type="match status" value="1"/>
</dbReference>
<evidence type="ECO:0000313" key="3">
    <source>
        <dbReference type="Proteomes" id="UP000823603"/>
    </source>
</evidence>
<dbReference type="InterPro" id="IPR002931">
    <property type="entry name" value="Transglutaminase-like"/>
</dbReference>
<evidence type="ECO:0000313" key="2">
    <source>
        <dbReference type="EMBL" id="MBO8470578.1"/>
    </source>
</evidence>
<name>A0A9D9IF99_9BACT</name>
<sequence>MLKRFFLALSAVLALSSCSGHFISDREYRNAVLSDFSSRAALLEKAGVDLPGMDLTPDEREAMVFMYAYMPLGDMVNMAPEYWLQTYRIAREAARTMPWGDKVPEREFRHFVLPVRVNNESLDTARAVFFKELAPRLEGLSMEEAVLEVNHWCHEKATYQPTDSRTCSPLTIVRTSYGRCGEESTFLVTALRSVGIPARQVYTPRWAHTDSNHAWVEAWVDGQWHFLGACEPEPVLDLGWFNAPASRGMLMHTKVFGRYDGPEEVLNAAPGYTEINVVANYAPDPARIDVCVVDESGNPVQGADVEFRVYNYAEFYPVTVKKTGEDGRTFLTAGSGDMVILASDGKSFGMRKVSVGKDKSVTVALDRRPGGESGHISMDIVPPAEKARVPEVTVEQRECNTRRMVREDSLRTAYMSSFFTPERAADFAAETGLPSARVAPLLAASCGNSGQITAFLAGAAGAGRGEDALDMLEHLNRKDLQDTGCDVLMDHLMNTAEGADIMKVLVPRVKMELLTPYRAYFRKNLPEGLAEKFRRDPAELVAWCTANLTLLDSISLADVQVAPVRVWETGLADTDSRDIFFVAVCRSLGIPAWADPVTGTVRYESAGKTYDVDFGSGIQSASPEGEVRFTYSGIPLLDDPKYYSNFTVSKWTGSTFRTLNYPESATWKNTFRKGVSLDCGFYMLTCGVRMADGSVLSDVEFFNVGQEGTVTVPLKLRDDASQVRVIGSFNSEALYDKVSAPGKSFSIDSRGSVLSTTGRGYFGLLLVDRGLEPTDHALKDISKVASDFEAWGRPLLVIFATGDDCRHFDQSYFRLPSTVRYGIDTDGSIRKMIAGEMKLSGNGSLPLVLVADTFNRVVFFSQGYTIGLGENLVRTVKAL</sequence>
<dbReference type="PROSITE" id="PS51257">
    <property type="entry name" value="PROKAR_LIPOPROTEIN"/>
    <property type="match status" value="1"/>
</dbReference>
<dbReference type="InterPro" id="IPR038765">
    <property type="entry name" value="Papain-like_cys_pep_sf"/>
</dbReference>
<evidence type="ECO:0000259" key="1">
    <source>
        <dbReference type="SMART" id="SM00460"/>
    </source>
</evidence>
<dbReference type="PANTHER" id="PTHR35532">
    <property type="entry name" value="SIMILAR TO POLYHYDROXYALKANOATE DEPOLYMERASE"/>
    <property type="match status" value="1"/>
</dbReference>
<reference evidence="2" key="2">
    <citation type="journal article" date="2021" name="PeerJ">
        <title>Extensive microbial diversity within the chicken gut microbiome revealed by metagenomics and culture.</title>
        <authorList>
            <person name="Gilroy R."/>
            <person name="Ravi A."/>
            <person name="Getino M."/>
            <person name="Pursley I."/>
            <person name="Horton D.L."/>
            <person name="Alikhan N.F."/>
            <person name="Baker D."/>
            <person name="Gharbi K."/>
            <person name="Hall N."/>
            <person name="Watson M."/>
            <person name="Adriaenssens E.M."/>
            <person name="Foster-Nyarko E."/>
            <person name="Jarju S."/>
            <person name="Secka A."/>
            <person name="Antonio M."/>
            <person name="Oren A."/>
            <person name="Chaudhuri R.R."/>
            <person name="La Ragione R."/>
            <person name="Hildebrand F."/>
            <person name="Pallen M.J."/>
        </authorList>
    </citation>
    <scope>NUCLEOTIDE SEQUENCE</scope>
    <source>
        <strain evidence="2">B2-22910</strain>
    </source>
</reference>